<dbReference type="EMBL" id="JARJCW010000021">
    <property type="protein sequence ID" value="KAJ7213508.1"/>
    <property type="molecule type" value="Genomic_DNA"/>
</dbReference>
<organism evidence="2 3">
    <name type="scientific">Mycena pura</name>
    <dbReference type="NCBI Taxonomy" id="153505"/>
    <lineage>
        <taxon>Eukaryota</taxon>
        <taxon>Fungi</taxon>
        <taxon>Dikarya</taxon>
        <taxon>Basidiomycota</taxon>
        <taxon>Agaricomycotina</taxon>
        <taxon>Agaricomycetes</taxon>
        <taxon>Agaricomycetidae</taxon>
        <taxon>Agaricales</taxon>
        <taxon>Marasmiineae</taxon>
        <taxon>Mycenaceae</taxon>
        <taxon>Mycena</taxon>
    </lineage>
</organism>
<comment type="caution">
    <text evidence="2">The sequence shown here is derived from an EMBL/GenBank/DDBJ whole genome shotgun (WGS) entry which is preliminary data.</text>
</comment>
<name>A0AAD6VLT1_9AGAR</name>
<evidence type="ECO:0000313" key="3">
    <source>
        <dbReference type="Proteomes" id="UP001219525"/>
    </source>
</evidence>
<reference evidence="2" key="1">
    <citation type="submission" date="2023-03" db="EMBL/GenBank/DDBJ databases">
        <title>Massive genome expansion in bonnet fungi (Mycena s.s.) driven by repeated elements and novel gene families across ecological guilds.</title>
        <authorList>
            <consortium name="Lawrence Berkeley National Laboratory"/>
            <person name="Harder C.B."/>
            <person name="Miyauchi S."/>
            <person name="Viragh M."/>
            <person name="Kuo A."/>
            <person name="Thoen E."/>
            <person name="Andreopoulos B."/>
            <person name="Lu D."/>
            <person name="Skrede I."/>
            <person name="Drula E."/>
            <person name="Henrissat B."/>
            <person name="Morin E."/>
            <person name="Kohler A."/>
            <person name="Barry K."/>
            <person name="LaButti K."/>
            <person name="Morin E."/>
            <person name="Salamov A."/>
            <person name="Lipzen A."/>
            <person name="Mereny Z."/>
            <person name="Hegedus B."/>
            <person name="Baldrian P."/>
            <person name="Stursova M."/>
            <person name="Weitz H."/>
            <person name="Taylor A."/>
            <person name="Grigoriev I.V."/>
            <person name="Nagy L.G."/>
            <person name="Martin F."/>
            <person name="Kauserud H."/>
        </authorList>
    </citation>
    <scope>NUCLEOTIDE SEQUENCE</scope>
    <source>
        <strain evidence="2">9144</strain>
    </source>
</reference>
<feature type="compositionally biased region" description="Basic and acidic residues" evidence="1">
    <location>
        <begin position="189"/>
        <end position="213"/>
    </location>
</feature>
<proteinExistence type="predicted"/>
<protein>
    <submittedName>
        <fullName evidence="2">Uncharacterized protein</fullName>
    </submittedName>
</protein>
<evidence type="ECO:0000313" key="2">
    <source>
        <dbReference type="EMBL" id="KAJ7213508.1"/>
    </source>
</evidence>
<dbReference type="Proteomes" id="UP001219525">
    <property type="component" value="Unassembled WGS sequence"/>
</dbReference>
<keyword evidence="3" id="KW-1185">Reference proteome</keyword>
<gene>
    <name evidence="2" type="ORF">GGX14DRAFT_393002</name>
</gene>
<feature type="region of interest" description="Disordered" evidence="1">
    <location>
        <begin position="189"/>
        <end position="241"/>
    </location>
</feature>
<evidence type="ECO:0000256" key="1">
    <source>
        <dbReference type="SAM" id="MobiDB-lite"/>
    </source>
</evidence>
<accession>A0AAD6VLT1</accession>
<feature type="compositionally biased region" description="Basic and acidic residues" evidence="1">
    <location>
        <begin position="43"/>
        <end position="69"/>
    </location>
</feature>
<sequence length="381" mass="40769">MIERALLGSGSKSSRIGSRQDELGDPEASLHDAGGSDWASNEQNDHGDKGVKGNEDVEAEKAEEEREGTQEAMATSGDGDAACLRWAMESVGQGFGVGGDQLAHRLLSSVVSTSGQPGGGFLRQMDVARWDARAVILGIKKLEECWMEHGWRGRLLRLMAPAPTTTHGAAICGTHAVRAFAGNLDKAAARDGRAKRNGRVQKDQQEQGGRRWQDGQVQKNGWVQRDQQEQGGTGGCGKSREMGVVGVGAESKTGGESSTGRMWLHALTKPPPLGRMAGILTLKDRRSDIPALHVGQENEGSSIPGAGTPYFRKWQHIGRVGGWGGSARGREEGSMMCTPVDVYQSPAPWKIAFYGQGGGAEVVMGKFGSVRFSAFFPERRT</sequence>
<dbReference type="AlphaFoldDB" id="A0AAD6VLT1"/>
<feature type="compositionally biased region" description="Low complexity" evidence="1">
    <location>
        <begin position="8"/>
        <end position="17"/>
    </location>
</feature>
<feature type="region of interest" description="Disordered" evidence="1">
    <location>
        <begin position="1"/>
        <end position="77"/>
    </location>
</feature>